<feature type="compositionally biased region" description="Polar residues" evidence="4">
    <location>
        <begin position="527"/>
        <end position="537"/>
    </location>
</feature>
<dbReference type="GO" id="GO:0051315">
    <property type="term" value="P:attachment of mitotic spindle microtubules to kinetochore"/>
    <property type="evidence" value="ECO:0007669"/>
    <property type="project" value="TreeGrafter"/>
</dbReference>
<feature type="region of interest" description="Disordered" evidence="4">
    <location>
        <begin position="504"/>
        <end position="584"/>
    </location>
</feature>
<reference evidence="5" key="1">
    <citation type="submission" date="2020-07" db="EMBL/GenBank/DDBJ databases">
        <title>Ethylene signaling mediates host invasion by parasitic plants.</title>
        <authorList>
            <person name="Yoshida S."/>
        </authorList>
    </citation>
    <scope>NUCLEOTIDE SEQUENCE</scope>
    <source>
        <strain evidence="5">Okayama</strain>
    </source>
</reference>
<dbReference type="Proteomes" id="UP000653305">
    <property type="component" value="Unassembled WGS sequence"/>
</dbReference>
<comment type="subcellular location">
    <subcellularLocation>
        <location evidence="1">Nucleus</location>
    </subcellularLocation>
</comment>
<evidence type="ECO:0000256" key="4">
    <source>
        <dbReference type="SAM" id="MobiDB-lite"/>
    </source>
</evidence>
<dbReference type="PANTHER" id="PTHR16684:SF11">
    <property type="entry name" value="CENTROMERE PROTEIN C"/>
    <property type="match status" value="1"/>
</dbReference>
<evidence type="ECO:0000256" key="1">
    <source>
        <dbReference type="ARBA" id="ARBA00004123"/>
    </source>
</evidence>
<evidence type="ECO:0000256" key="3">
    <source>
        <dbReference type="ARBA" id="ARBA00023242"/>
    </source>
</evidence>
<protein>
    <recommendedName>
        <fullName evidence="7">Centromere protein C</fullName>
    </recommendedName>
</protein>
<comment type="similarity">
    <text evidence="2">Belongs to the CENP-C/MIF2 family.</text>
</comment>
<dbReference type="OrthoDB" id="1939643at2759"/>
<dbReference type="AlphaFoldDB" id="A0A830CHX6"/>
<sequence length="667" mass="73946">MASEATVSTVIDPLSGLIGPSLFPRTIKAPADVPVPPDPKDLNSIHNFMKSLDLMSPGKLNEAKRIVDGGAELLESSLASFAENVGIAAKRKDRPQERRPGLGLARKRRHFSLKTSNSQPTVIVESSVDINSLEDPDEFFDAYERMEKANKEIQKQLGVSVDNVDLFKPLNKRRRRPGILGRTYKYKHRYNEDDYTLMLSQETMNQDIPSAPKNNSLENLVPLMSSQETVDQGIPSATKDNSQENLVHQDPNPDADLEEVEMAGSLKKTNNEDSDLLEELLSCNYEVLEGDGAMNLLQERLNIKPYDRESLPMTELPPEFGRTSISTVSESFRKLGRNSLVIDSVLKNLNKKPTMEHEAGSSSVITISSQTSPTSPFASISLLKRRILQPNPLRDPFSPVDAELSECPNVSAAEPKDQPLGQVDAANDLGMSGELESHVDVGDTEPVPCSMGAWEVMGNENVLPEQLVDENAVGDTELVPSNMDARKVMGNEDVLPEQLVDENASAQHAHADSRPIEEPDNVLGRTMNVNDSESNPSVLEEEIRDDTPSTQQTVPEQQPEAHKAKRPRRKGAAVGKQIRKAHPMRKSLAEAGTSFETGVRRSKRIRMRPLEFWKGERFLYGRVDDSKKLLGVKYISPEKGNGKLKVKPFILSESAKFKEELELAARH</sequence>
<comment type="caution">
    <text evidence="5">The sequence shown here is derived from an EMBL/GenBank/DDBJ whole genome shotgun (WGS) entry which is preliminary data.</text>
</comment>
<dbReference type="InterPro" id="IPR028386">
    <property type="entry name" value="CENP-C/Mif2/cnp3"/>
</dbReference>
<proteinExistence type="inferred from homology"/>
<name>A0A830CHX6_9LAMI</name>
<dbReference type="PANTHER" id="PTHR16684">
    <property type="entry name" value="CENTROMERE PROTEIN C"/>
    <property type="match status" value="1"/>
</dbReference>
<gene>
    <name evidence="5" type="ORF">PHJA_001691600</name>
</gene>
<dbReference type="GO" id="GO:0051455">
    <property type="term" value="P:spindle attachment to meiosis I kinetochore"/>
    <property type="evidence" value="ECO:0007669"/>
    <property type="project" value="TreeGrafter"/>
</dbReference>
<dbReference type="GO" id="GO:0000776">
    <property type="term" value="C:kinetochore"/>
    <property type="evidence" value="ECO:0007669"/>
    <property type="project" value="InterPro"/>
</dbReference>
<evidence type="ECO:0000256" key="2">
    <source>
        <dbReference type="ARBA" id="ARBA00010291"/>
    </source>
</evidence>
<keyword evidence="6" id="KW-1185">Reference proteome</keyword>
<dbReference type="GO" id="GO:0019237">
    <property type="term" value="F:centromeric DNA binding"/>
    <property type="evidence" value="ECO:0007669"/>
    <property type="project" value="InterPro"/>
</dbReference>
<evidence type="ECO:0000313" key="6">
    <source>
        <dbReference type="Proteomes" id="UP000653305"/>
    </source>
</evidence>
<organism evidence="5 6">
    <name type="scientific">Phtheirospermum japonicum</name>
    <dbReference type="NCBI Taxonomy" id="374723"/>
    <lineage>
        <taxon>Eukaryota</taxon>
        <taxon>Viridiplantae</taxon>
        <taxon>Streptophyta</taxon>
        <taxon>Embryophyta</taxon>
        <taxon>Tracheophyta</taxon>
        <taxon>Spermatophyta</taxon>
        <taxon>Magnoliopsida</taxon>
        <taxon>eudicotyledons</taxon>
        <taxon>Gunneridae</taxon>
        <taxon>Pentapetalae</taxon>
        <taxon>asterids</taxon>
        <taxon>lamiids</taxon>
        <taxon>Lamiales</taxon>
        <taxon>Orobanchaceae</taxon>
        <taxon>Orobanchaceae incertae sedis</taxon>
        <taxon>Phtheirospermum</taxon>
    </lineage>
</organism>
<accession>A0A830CHX6</accession>
<feature type="compositionally biased region" description="Basic residues" evidence="4">
    <location>
        <begin position="563"/>
        <end position="584"/>
    </location>
</feature>
<dbReference type="GO" id="GO:0005634">
    <property type="term" value="C:nucleus"/>
    <property type="evidence" value="ECO:0007669"/>
    <property type="project" value="UniProtKB-SubCell"/>
</dbReference>
<dbReference type="EMBL" id="BMAC01000390">
    <property type="protein sequence ID" value="GFP95473.1"/>
    <property type="molecule type" value="Genomic_DNA"/>
</dbReference>
<dbReference type="GO" id="GO:0051382">
    <property type="term" value="P:kinetochore assembly"/>
    <property type="evidence" value="ECO:0007669"/>
    <property type="project" value="InterPro"/>
</dbReference>
<keyword evidence="3" id="KW-0539">Nucleus</keyword>
<evidence type="ECO:0008006" key="7">
    <source>
        <dbReference type="Google" id="ProtNLM"/>
    </source>
</evidence>
<evidence type="ECO:0000313" key="5">
    <source>
        <dbReference type="EMBL" id="GFP95473.1"/>
    </source>
</evidence>